<dbReference type="Proteomes" id="UP001056255">
    <property type="component" value="Chromosome I"/>
</dbReference>
<accession>A0ABY4WNC1</accession>
<evidence type="ECO:0000313" key="2">
    <source>
        <dbReference type="EMBL" id="USH01066.1"/>
    </source>
</evidence>
<dbReference type="InterPro" id="IPR007048">
    <property type="entry name" value="IraD/Gp25-like"/>
</dbReference>
<evidence type="ECO:0000313" key="3">
    <source>
        <dbReference type="Proteomes" id="UP001056255"/>
    </source>
</evidence>
<dbReference type="Gene3D" id="3.10.450.40">
    <property type="match status" value="1"/>
</dbReference>
<proteinExistence type="predicted"/>
<name>A0ABY4WNC1_9GAMM</name>
<organism evidence="2 3">
    <name type="scientific">Grimontia kaedaensis</name>
    <dbReference type="NCBI Taxonomy" id="2872157"/>
    <lineage>
        <taxon>Bacteria</taxon>
        <taxon>Pseudomonadati</taxon>
        <taxon>Pseudomonadota</taxon>
        <taxon>Gammaproteobacteria</taxon>
        <taxon>Vibrionales</taxon>
        <taxon>Vibrionaceae</taxon>
        <taxon>Grimontia</taxon>
    </lineage>
</organism>
<dbReference type="EMBL" id="CP082275">
    <property type="protein sequence ID" value="USH01066.1"/>
    <property type="molecule type" value="Genomic_DNA"/>
</dbReference>
<evidence type="ECO:0000259" key="1">
    <source>
        <dbReference type="Pfam" id="PF04965"/>
    </source>
</evidence>
<protein>
    <submittedName>
        <fullName evidence="2">GPW/gp25 family protein</fullName>
    </submittedName>
</protein>
<gene>
    <name evidence="2" type="ORF">K6Q96_08940</name>
</gene>
<dbReference type="SUPFAM" id="SSF160719">
    <property type="entry name" value="gpW/gp25-like"/>
    <property type="match status" value="1"/>
</dbReference>
<dbReference type="RefSeq" id="WP_251875113.1">
    <property type="nucleotide sequence ID" value="NZ_CP082275.1"/>
</dbReference>
<keyword evidence="3" id="KW-1185">Reference proteome</keyword>
<sequence>MKGMSRHDGKALTGIAHLRQSLTDILTTPIGTRVMRRDYGSRLFELIDAPLNDATIAEIYVATAEAIERWEPRFKLLQVAVTDIRAGHVTLDLAGEYLPQGRPVTLRGLVL</sequence>
<dbReference type="Pfam" id="PF04965">
    <property type="entry name" value="GPW_gp25"/>
    <property type="match status" value="1"/>
</dbReference>
<reference evidence="2" key="1">
    <citation type="submission" date="2021-08" db="EMBL/GenBank/DDBJ databases">
        <authorList>
            <person name="Sakaguchi M."/>
            <person name="Kikuchi T."/>
            <person name="Urbanczyk H."/>
        </authorList>
    </citation>
    <scope>NUCLEOTIDE SEQUENCE</scope>
    <source>
        <strain evidence="2">020920N</strain>
    </source>
</reference>
<feature type="domain" description="IraD/Gp25-like" evidence="1">
    <location>
        <begin position="16"/>
        <end position="85"/>
    </location>
</feature>